<evidence type="ECO:0000256" key="2">
    <source>
        <dbReference type="ARBA" id="ARBA00010961"/>
    </source>
</evidence>
<dbReference type="RefSeq" id="WP_369704589.1">
    <property type="nucleotide sequence ID" value="NZ_JBGEWD010000009.1"/>
</dbReference>
<keyword evidence="4" id="KW-0238">DNA-binding</keyword>
<evidence type="ECO:0000256" key="4">
    <source>
        <dbReference type="ARBA" id="ARBA00023125"/>
    </source>
</evidence>
<keyword evidence="7" id="KW-1185">Reference proteome</keyword>
<evidence type="ECO:0000256" key="1">
    <source>
        <dbReference type="ARBA" id="ARBA00002190"/>
    </source>
</evidence>
<evidence type="ECO:0000313" key="6">
    <source>
        <dbReference type="EMBL" id="MEY8000700.1"/>
    </source>
</evidence>
<organism evidence="6 7">
    <name type="scientific">Clostridium moutaii</name>
    <dbReference type="NCBI Taxonomy" id="3240932"/>
    <lineage>
        <taxon>Bacteria</taxon>
        <taxon>Bacillati</taxon>
        <taxon>Bacillota</taxon>
        <taxon>Clostridia</taxon>
        <taxon>Eubacteriales</taxon>
        <taxon>Clostridiaceae</taxon>
        <taxon>Clostridium</taxon>
    </lineage>
</organism>
<dbReference type="EMBL" id="JBGEWD010000009">
    <property type="protein sequence ID" value="MEY8000700.1"/>
    <property type="molecule type" value="Genomic_DNA"/>
</dbReference>
<gene>
    <name evidence="6" type="ORF">AB8U03_10895</name>
</gene>
<name>A0ABV4BQ86_9CLOT</name>
<keyword evidence="3" id="KW-0815">Transposition</keyword>
<keyword evidence="5" id="KW-0233">DNA recombination</keyword>
<comment type="caution">
    <text evidence="6">The sequence shown here is derived from an EMBL/GenBank/DDBJ whole genome shotgun (WGS) entry which is preliminary data.</text>
</comment>
<dbReference type="Pfam" id="PF00872">
    <property type="entry name" value="Transposase_mut"/>
    <property type="match status" value="1"/>
</dbReference>
<comment type="function">
    <text evidence="1">Required for the transposition of the insertion element.</text>
</comment>
<proteinExistence type="inferred from homology"/>
<reference evidence="6 7" key="1">
    <citation type="submission" date="2024-08" db="EMBL/GenBank/DDBJ databases">
        <title>Clostridium lapicellarii sp. nov., and Clostridium renhuaiense sp. nov., two species isolated from the mud in a fermentation cellar used for producing sauce-flavour Chinese liquors.</title>
        <authorList>
            <person name="Yang F."/>
            <person name="Wang H."/>
            <person name="Chen L.Q."/>
            <person name="Zhou N."/>
            <person name="Lu J.J."/>
            <person name="Pu X.X."/>
            <person name="Wan B."/>
            <person name="Wang L."/>
            <person name="Liu S.J."/>
        </authorList>
    </citation>
    <scope>NUCLEOTIDE SEQUENCE [LARGE SCALE GENOMIC DNA]</scope>
    <source>
        <strain evidence="6 7">MT-5</strain>
    </source>
</reference>
<evidence type="ECO:0000256" key="3">
    <source>
        <dbReference type="ARBA" id="ARBA00022578"/>
    </source>
</evidence>
<evidence type="ECO:0000256" key="5">
    <source>
        <dbReference type="ARBA" id="ARBA00023172"/>
    </source>
</evidence>
<protein>
    <submittedName>
        <fullName evidence="6">Transposase</fullName>
    </submittedName>
</protein>
<comment type="similarity">
    <text evidence="2">Belongs to the transposase mutator family.</text>
</comment>
<evidence type="ECO:0000313" key="7">
    <source>
        <dbReference type="Proteomes" id="UP001564657"/>
    </source>
</evidence>
<dbReference type="InterPro" id="IPR001207">
    <property type="entry name" value="Transposase_mutator"/>
</dbReference>
<dbReference type="Proteomes" id="UP001564657">
    <property type="component" value="Unassembled WGS sequence"/>
</dbReference>
<sequence>MKGKIIAMYAKGLTTRQISDQIEYIYSFEVSESMVSNITNKLMPETEA</sequence>
<accession>A0ABV4BQ86</accession>